<dbReference type="Gene3D" id="3.40.50.1820">
    <property type="entry name" value="alpha/beta hydrolase"/>
    <property type="match status" value="1"/>
</dbReference>
<feature type="region of interest" description="Disordered" evidence="2">
    <location>
        <begin position="233"/>
        <end position="267"/>
    </location>
</feature>
<dbReference type="InterPro" id="IPR008979">
    <property type="entry name" value="Galactose-bd-like_sf"/>
</dbReference>
<name>A0A0U3QAQ8_9MICC</name>
<keyword evidence="3" id="KW-1133">Transmembrane helix</keyword>
<feature type="transmembrane region" description="Helical" evidence="3">
    <location>
        <begin position="15"/>
        <end position="35"/>
    </location>
</feature>
<dbReference type="InterPro" id="IPR013736">
    <property type="entry name" value="Xaa-Pro_dipept_C"/>
</dbReference>
<dbReference type="Pfam" id="PF08530">
    <property type="entry name" value="PepX_C"/>
    <property type="match status" value="1"/>
</dbReference>
<reference evidence="5 6" key="1">
    <citation type="submission" date="2015-12" db="EMBL/GenBank/DDBJ databases">
        <authorList>
            <person name="Shamseldin A."/>
            <person name="Moawad H."/>
            <person name="Abd El-Rahim W.M."/>
            <person name="Sadowsky M.J."/>
        </authorList>
    </citation>
    <scope>NUCLEOTIDE SEQUENCE [LARGE SCALE GENOMIC DNA]</scope>
    <source>
        <strain evidence="5 6">Ar51</strain>
    </source>
</reference>
<organism evidence="5">
    <name type="scientific">Pseudarthrobacter sulfonivorans</name>
    <dbReference type="NCBI Taxonomy" id="121292"/>
    <lineage>
        <taxon>Bacteria</taxon>
        <taxon>Bacillati</taxon>
        <taxon>Actinomycetota</taxon>
        <taxon>Actinomycetes</taxon>
        <taxon>Micrococcales</taxon>
        <taxon>Micrococcaceae</taxon>
        <taxon>Pseudarthrobacter</taxon>
    </lineage>
</organism>
<dbReference type="Gene3D" id="1.10.3020.10">
    <property type="entry name" value="alpha-amino acid ester hydrolase ( Helical cap domain)"/>
    <property type="match status" value="1"/>
</dbReference>
<gene>
    <name evidence="5" type="ORF">AU252_10075</name>
</gene>
<dbReference type="InterPro" id="IPR000383">
    <property type="entry name" value="Xaa-Pro-like_dom"/>
</dbReference>
<keyword evidence="1" id="KW-0378">Hydrolase</keyword>
<dbReference type="InterPro" id="IPR005674">
    <property type="entry name" value="CocE/Ser_esterase"/>
</dbReference>
<sequence>MAMGLCVVPSDSYELTYTGGALALGSTLFWAMGMAGNLTARRAMRGEDVAADLDEFTAAVNDFPTLYRTTPLTDIPILDKHFPSWRKWLEHPARDEWWQARAVPRRDDIPTVVVAGWHDLFLNGSLQQFAEAAPYAGSRLVIGPWGHGMPGTALEDVDYGRASSGMAVGLDAEMLDFLASHVRGESSDSKPARASGCSAWGEPLAGRAQLAADRHHSDRPVPLRRRKIVCRRGDRRSPRPLSCSTPGTRAHDGRTPLVADGDAANARGSCDQRPLDLRQDVLRFTTEPLATNMDVIGPVIVTLFAAASAADTDWTAKLVDVWPDGRALNIVDGIVRARYRNPSCGEELLEPNRPHEFVIELGATAQRVTASGSISPARTFPASTAILARGLSRRHR</sequence>
<keyword evidence="3" id="KW-0472">Membrane</keyword>
<dbReference type="KEGG" id="psul:AU252_10075"/>
<accession>A0A0U3QAQ8</accession>
<dbReference type="SUPFAM" id="SSF53474">
    <property type="entry name" value="alpha/beta-Hydrolases"/>
    <property type="match status" value="1"/>
</dbReference>
<keyword evidence="3" id="KW-0812">Transmembrane</keyword>
<dbReference type="GO" id="GO:0008239">
    <property type="term" value="F:dipeptidyl-peptidase activity"/>
    <property type="evidence" value="ECO:0007669"/>
    <property type="project" value="InterPro"/>
</dbReference>
<proteinExistence type="predicted"/>
<dbReference type="EMBL" id="CP013747">
    <property type="protein sequence ID" value="ALV41453.1"/>
    <property type="molecule type" value="Genomic_DNA"/>
</dbReference>
<dbReference type="NCBIfam" id="TIGR00976">
    <property type="entry name" value="CocE_NonD"/>
    <property type="match status" value="1"/>
</dbReference>
<dbReference type="AlphaFoldDB" id="A0A0U3QAQ8"/>
<evidence type="ECO:0000313" key="6">
    <source>
        <dbReference type="Proteomes" id="UP000065151"/>
    </source>
</evidence>
<dbReference type="SMART" id="SM00939">
    <property type="entry name" value="PepX_C"/>
    <property type="match status" value="1"/>
</dbReference>
<dbReference type="Pfam" id="PF02129">
    <property type="entry name" value="Peptidase_S15"/>
    <property type="match status" value="1"/>
</dbReference>
<evidence type="ECO:0000256" key="2">
    <source>
        <dbReference type="SAM" id="MobiDB-lite"/>
    </source>
</evidence>
<evidence type="ECO:0000256" key="1">
    <source>
        <dbReference type="ARBA" id="ARBA00022801"/>
    </source>
</evidence>
<dbReference type="Gene3D" id="2.60.120.260">
    <property type="entry name" value="Galactose-binding domain-like"/>
    <property type="match status" value="1"/>
</dbReference>
<dbReference type="InterPro" id="IPR029058">
    <property type="entry name" value="AB_hydrolase_fold"/>
</dbReference>
<feature type="domain" description="Xaa-Pro dipeptidyl-peptidase C-terminal" evidence="4">
    <location>
        <begin position="175"/>
        <end position="395"/>
    </location>
</feature>
<dbReference type="SUPFAM" id="SSF49785">
    <property type="entry name" value="Galactose-binding domain-like"/>
    <property type="match status" value="1"/>
</dbReference>
<evidence type="ECO:0000256" key="3">
    <source>
        <dbReference type="SAM" id="Phobius"/>
    </source>
</evidence>
<evidence type="ECO:0000313" key="5">
    <source>
        <dbReference type="EMBL" id="ALV41453.1"/>
    </source>
</evidence>
<dbReference type="Proteomes" id="UP000065151">
    <property type="component" value="Chromosome"/>
</dbReference>
<evidence type="ECO:0000259" key="4">
    <source>
        <dbReference type="SMART" id="SM00939"/>
    </source>
</evidence>
<protein>
    <recommendedName>
        <fullName evidence="4">Xaa-Pro dipeptidyl-peptidase C-terminal domain-containing protein</fullName>
    </recommendedName>
</protein>